<reference evidence="1" key="1">
    <citation type="submission" date="2018-11" db="EMBL/GenBank/DDBJ databases">
        <authorList>
            <consortium name="Genoscope - CEA"/>
            <person name="William W."/>
        </authorList>
    </citation>
    <scope>NUCLEOTIDE SEQUENCE</scope>
</reference>
<dbReference type="EMBL" id="LR031575">
    <property type="protein sequence ID" value="VDD06691.1"/>
    <property type="molecule type" value="Genomic_DNA"/>
</dbReference>
<protein>
    <submittedName>
        <fullName evidence="1">Uncharacterized protein</fullName>
    </submittedName>
</protein>
<gene>
    <name evidence="1" type="ORF">BRAA08T34680Z</name>
</gene>
<name>A0A3P6CAI8_BRACM</name>
<evidence type="ECO:0000313" key="1">
    <source>
        <dbReference type="EMBL" id="VDD06691.1"/>
    </source>
</evidence>
<accession>A0A3P6CAI8</accession>
<proteinExistence type="predicted"/>
<dbReference type="AlphaFoldDB" id="A0A3P6CAI8"/>
<organism evidence="1">
    <name type="scientific">Brassica campestris</name>
    <name type="common">Field mustard</name>
    <dbReference type="NCBI Taxonomy" id="3711"/>
    <lineage>
        <taxon>Eukaryota</taxon>
        <taxon>Viridiplantae</taxon>
        <taxon>Streptophyta</taxon>
        <taxon>Embryophyta</taxon>
        <taxon>Tracheophyta</taxon>
        <taxon>Spermatophyta</taxon>
        <taxon>Magnoliopsida</taxon>
        <taxon>eudicotyledons</taxon>
        <taxon>Gunneridae</taxon>
        <taxon>Pentapetalae</taxon>
        <taxon>rosids</taxon>
        <taxon>malvids</taxon>
        <taxon>Brassicales</taxon>
        <taxon>Brassicaceae</taxon>
        <taxon>Brassiceae</taxon>
        <taxon>Brassica</taxon>
    </lineage>
</organism>
<sequence length="53" mass="5996">MVVLTGSWKIATEKMQLTLLTLQERLLLLSLSILSSWISLLESKCPLDQIIKP</sequence>